<gene>
    <name evidence="2" type="ORF">PAXRUDRAFT_111802</name>
</gene>
<sequence length="100" mass="11568">SSHSMDHSQKHPSHTKNHSSQKKRQSKVERIRNALAIVHDGKISFIDFLSQILDPSEKEFKAYCMAIYSVDGNSPPKLYQLFDLILNDPYGGLLFHRWIE</sequence>
<feature type="region of interest" description="Disordered" evidence="1">
    <location>
        <begin position="1"/>
        <end position="27"/>
    </location>
</feature>
<accession>A0A0D0D6S0</accession>
<feature type="non-terminal residue" evidence="2">
    <location>
        <position position="100"/>
    </location>
</feature>
<evidence type="ECO:0000256" key="1">
    <source>
        <dbReference type="SAM" id="MobiDB-lite"/>
    </source>
</evidence>
<feature type="non-terminal residue" evidence="2">
    <location>
        <position position="1"/>
    </location>
</feature>
<organism evidence="2 3">
    <name type="scientific">Paxillus rubicundulus Ve08.2h10</name>
    <dbReference type="NCBI Taxonomy" id="930991"/>
    <lineage>
        <taxon>Eukaryota</taxon>
        <taxon>Fungi</taxon>
        <taxon>Dikarya</taxon>
        <taxon>Basidiomycota</taxon>
        <taxon>Agaricomycotina</taxon>
        <taxon>Agaricomycetes</taxon>
        <taxon>Agaricomycetidae</taxon>
        <taxon>Boletales</taxon>
        <taxon>Paxilineae</taxon>
        <taxon>Paxillaceae</taxon>
        <taxon>Paxillus</taxon>
    </lineage>
</organism>
<reference evidence="2 3" key="1">
    <citation type="submission" date="2014-04" db="EMBL/GenBank/DDBJ databases">
        <authorList>
            <consortium name="DOE Joint Genome Institute"/>
            <person name="Kuo A."/>
            <person name="Kohler A."/>
            <person name="Jargeat P."/>
            <person name="Nagy L.G."/>
            <person name="Floudas D."/>
            <person name="Copeland A."/>
            <person name="Barry K.W."/>
            <person name="Cichocki N."/>
            <person name="Veneault-Fourrey C."/>
            <person name="LaButti K."/>
            <person name="Lindquist E.A."/>
            <person name="Lipzen A."/>
            <person name="Lundell T."/>
            <person name="Morin E."/>
            <person name="Murat C."/>
            <person name="Sun H."/>
            <person name="Tunlid A."/>
            <person name="Henrissat B."/>
            <person name="Grigoriev I.V."/>
            <person name="Hibbett D.S."/>
            <person name="Martin F."/>
            <person name="Nordberg H.P."/>
            <person name="Cantor M.N."/>
            <person name="Hua S.X."/>
        </authorList>
    </citation>
    <scope>NUCLEOTIDE SEQUENCE [LARGE SCALE GENOMIC DNA]</scope>
    <source>
        <strain evidence="2 3">Ve08.2h10</strain>
    </source>
</reference>
<reference evidence="3" key="2">
    <citation type="submission" date="2015-01" db="EMBL/GenBank/DDBJ databases">
        <title>Evolutionary Origins and Diversification of the Mycorrhizal Mutualists.</title>
        <authorList>
            <consortium name="DOE Joint Genome Institute"/>
            <consortium name="Mycorrhizal Genomics Consortium"/>
            <person name="Kohler A."/>
            <person name="Kuo A."/>
            <person name="Nagy L.G."/>
            <person name="Floudas D."/>
            <person name="Copeland A."/>
            <person name="Barry K.W."/>
            <person name="Cichocki N."/>
            <person name="Veneault-Fourrey C."/>
            <person name="LaButti K."/>
            <person name="Lindquist E.A."/>
            <person name="Lipzen A."/>
            <person name="Lundell T."/>
            <person name="Morin E."/>
            <person name="Murat C."/>
            <person name="Riley R."/>
            <person name="Ohm R."/>
            <person name="Sun H."/>
            <person name="Tunlid A."/>
            <person name="Henrissat B."/>
            <person name="Grigoriev I.V."/>
            <person name="Hibbett D.S."/>
            <person name="Martin F."/>
        </authorList>
    </citation>
    <scope>NUCLEOTIDE SEQUENCE [LARGE SCALE GENOMIC DNA]</scope>
    <source>
        <strain evidence="3">Ve08.2h10</strain>
    </source>
</reference>
<proteinExistence type="predicted"/>
<dbReference type="OrthoDB" id="3040861at2759"/>
<feature type="compositionally biased region" description="Basic residues" evidence="1">
    <location>
        <begin position="10"/>
        <end position="25"/>
    </location>
</feature>
<protein>
    <submittedName>
        <fullName evidence="2">Unplaced genomic scaffold scaffold_1477, whole genome shotgun sequence</fullName>
    </submittedName>
</protein>
<evidence type="ECO:0000313" key="2">
    <source>
        <dbReference type="EMBL" id="KIK79361.1"/>
    </source>
</evidence>
<dbReference type="HOGENOM" id="CLU_181173_0_0_1"/>
<keyword evidence="3" id="KW-1185">Reference proteome</keyword>
<name>A0A0D0D6S0_9AGAM</name>
<dbReference type="InParanoid" id="A0A0D0D6S0"/>
<evidence type="ECO:0000313" key="3">
    <source>
        <dbReference type="Proteomes" id="UP000054538"/>
    </source>
</evidence>
<dbReference type="Proteomes" id="UP000054538">
    <property type="component" value="Unassembled WGS sequence"/>
</dbReference>
<dbReference type="EMBL" id="KN826299">
    <property type="protein sequence ID" value="KIK79361.1"/>
    <property type="molecule type" value="Genomic_DNA"/>
</dbReference>
<dbReference type="AlphaFoldDB" id="A0A0D0D6S0"/>